<comment type="caution">
    <text evidence="2">The sequence shown here is derived from an EMBL/GenBank/DDBJ whole genome shotgun (WGS) entry which is preliminary data.</text>
</comment>
<keyword evidence="1" id="KW-1133">Transmembrane helix</keyword>
<feature type="transmembrane region" description="Helical" evidence="1">
    <location>
        <begin position="66"/>
        <end position="84"/>
    </location>
</feature>
<sequence length="162" mass="17300">MIPGITQATDWAPTPAELYGWIGTWAVIVVLGAAVIATARMLFGVGVGLIDNPPPEPLRRRRTQRVAVGTALDALMLLATYPLIPEVPGEWFSAPMQSPRDLYMAITLPVLSFTWIVLTAGTVGSVLVLVRIATGPFGETAAPTSRSKLLNVDSTEKECSRG</sequence>
<feature type="transmembrane region" description="Helical" evidence="1">
    <location>
        <begin position="104"/>
        <end position="130"/>
    </location>
</feature>
<evidence type="ECO:0000256" key="1">
    <source>
        <dbReference type="SAM" id="Phobius"/>
    </source>
</evidence>
<gene>
    <name evidence="2" type="ORF">BKG84_24570</name>
</gene>
<reference evidence="2 3" key="1">
    <citation type="submission" date="2016-10" db="EMBL/GenBank/DDBJ databases">
        <title>Evaluation of Human, Veterinary and Environmental Mycobacterium chelonae Isolates by Core Genome Phylogenomic Analysis, Targeted Gene Comparison, and Anti-microbial Susceptibility Patterns: A Tale of Mistaken Identities.</title>
        <authorList>
            <person name="Fogelson S.B."/>
            <person name="Camus A.C."/>
            <person name="Lorenz W."/>
            <person name="Vasireddy R."/>
            <person name="Vasireddy S."/>
            <person name="Smith T."/>
            <person name="Brown-Elliott B.A."/>
            <person name="Wallace R.J.Jr."/>
            <person name="Hasan N.A."/>
            <person name="Reischl U."/>
            <person name="Sanchez S."/>
        </authorList>
    </citation>
    <scope>NUCLEOTIDE SEQUENCE [LARGE SCALE GENOMIC DNA]</scope>
    <source>
        <strain evidence="2 3">15518</strain>
    </source>
</reference>
<name>A0A1S1LY04_MYCCH</name>
<keyword evidence="3" id="KW-1185">Reference proteome</keyword>
<dbReference type="EMBL" id="MLIS01000004">
    <property type="protein sequence ID" value="OHU76072.1"/>
    <property type="molecule type" value="Genomic_DNA"/>
</dbReference>
<protein>
    <submittedName>
        <fullName evidence="2">Uncharacterized protein</fullName>
    </submittedName>
</protein>
<keyword evidence="1" id="KW-0812">Transmembrane</keyword>
<dbReference type="AlphaFoldDB" id="A0A1S1LY04"/>
<evidence type="ECO:0000313" key="3">
    <source>
        <dbReference type="Proteomes" id="UP000179441"/>
    </source>
</evidence>
<keyword evidence="1" id="KW-0472">Membrane</keyword>
<feature type="transmembrane region" description="Helical" evidence="1">
    <location>
        <begin position="18"/>
        <end position="45"/>
    </location>
</feature>
<organism evidence="2 3">
    <name type="scientific">Mycobacteroides chelonae</name>
    <name type="common">Mycobacterium chelonae</name>
    <dbReference type="NCBI Taxonomy" id="1774"/>
    <lineage>
        <taxon>Bacteria</taxon>
        <taxon>Bacillati</taxon>
        <taxon>Actinomycetota</taxon>
        <taxon>Actinomycetes</taxon>
        <taxon>Mycobacteriales</taxon>
        <taxon>Mycobacteriaceae</taxon>
        <taxon>Mycobacteroides</taxon>
    </lineage>
</organism>
<proteinExistence type="predicted"/>
<dbReference type="Proteomes" id="UP000179441">
    <property type="component" value="Unassembled WGS sequence"/>
</dbReference>
<evidence type="ECO:0000313" key="2">
    <source>
        <dbReference type="EMBL" id="OHU76072.1"/>
    </source>
</evidence>
<dbReference type="RefSeq" id="WP_070952777.1">
    <property type="nucleotide sequence ID" value="NZ_MLIS01000004.1"/>
</dbReference>
<accession>A0A1S1LY04</accession>